<evidence type="ECO:0000313" key="10">
    <source>
        <dbReference type="Proteomes" id="UP000515909"/>
    </source>
</evidence>
<evidence type="ECO:0000313" key="9">
    <source>
        <dbReference type="EMBL" id="QNK39209.1"/>
    </source>
</evidence>
<dbReference type="EC" id="2.5.1.19" evidence="7"/>
<feature type="binding site" evidence="7">
    <location>
        <position position="105"/>
    </location>
    <ligand>
        <name>phosphoenolpyruvate</name>
        <dbReference type="ChEBI" id="CHEBI:58702"/>
    </ligand>
</feature>
<evidence type="ECO:0000256" key="5">
    <source>
        <dbReference type="ARBA" id="ARBA00023141"/>
    </source>
</evidence>
<dbReference type="NCBIfam" id="TIGR01356">
    <property type="entry name" value="aroA"/>
    <property type="match status" value="1"/>
</dbReference>
<comment type="subunit">
    <text evidence="7">Monomer.</text>
</comment>
<organism evidence="9 10">
    <name type="scientific">Caproicibacter fermentans</name>
    <dbReference type="NCBI Taxonomy" id="2576756"/>
    <lineage>
        <taxon>Bacteria</taxon>
        <taxon>Bacillati</taxon>
        <taxon>Bacillota</taxon>
        <taxon>Clostridia</taxon>
        <taxon>Eubacteriales</taxon>
        <taxon>Acutalibacteraceae</taxon>
        <taxon>Caproicibacter</taxon>
    </lineage>
</organism>
<feature type="binding site" evidence="7">
    <location>
        <position position="21"/>
    </location>
    <ligand>
        <name>phosphoenolpyruvate</name>
        <dbReference type="ChEBI" id="CHEBI:58702"/>
    </ligand>
</feature>
<dbReference type="GO" id="GO:0003866">
    <property type="term" value="F:3-phosphoshikimate 1-carboxyvinyltransferase activity"/>
    <property type="evidence" value="ECO:0007669"/>
    <property type="project" value="UniProtKB-UniRule"/>
</dbReference>
<feature type="domain" description="Enolpyruvate transferase" evidence="8">
    <location>
        <begin position="10"/>
        <end position="394"/>
    </location>
</feature>
<feature type="active site" description="Proton acceptor" evidence="7">
    <location>
        <position position="288"/>
    </location>
</feature>
<dbReference type="GO" id="GO:0005737">
    <property type="term" value="C:cytoplasm"/>
    <property type="evidence" value="ECO:0007669"/>
    <property type="project" value="UniProtKB-SubCell"/>
</dbReference>
<comment type="catalytic activity">
    <reaction evidence="6">
        <text>3-phosphoshikimate + phosphoenolpyruvate = 5-O-(1-carboxyvinyl)-3-phosphoshikimate + phosphate</text>
        <dbReference type="Rhea" id="RHEA:21256"/>
        <dbReference type="ChEBI" id="CHEBI:43474"/>
        <dbReference type="ChEBI" id="CHEBI:57701"/>
        <dbReference type="ChEBI" id="CHEBI:58702"/>
        <dbReference type="ChEBI" id="CHEBI:145989"/>
        <dbReference type="EC" id="2.5.1.19"/>
    </reaction>
    <physiologicalReaction direction="left-to-right" evidence="6">
        <dbReference type="Rhea" id="RHEA:21257"/>
    </physiologicalReaction>
</comment>
<keyword evidence="3 7" id="KW-0028">Amino-acid biosynthesis</keyword>
<dbReference type="Gene3D" id="3.65.10.10">
    <property type="entry name" value="Enolpyruvate transferase domain"/>
    <property type="match status" value="2"/>
</dbReference>
<feature type="binding site" evidence="7">
    <location>
        <position position="22"/>
    </location>
    <ligand>
        <name>3-phosphoshikimate</name>
        <dbReference type="ChEBI" id="CHEBI:145989"/>
    </ligand>
</feature>
<comment type="function">
    <text evidence="7">Catalyzes the transfer of the enolpyruvyl moiety of phosphoenolpyruvate (PEP) to the 5-hydroxyl of shikimate-3-phosphate (S3P) to produce enolpyruvyl shikimate-3-phosphate and inorganic phosphate.</text>
</comment>
<proteinExistence type="inferred from homology"/>
<dbReference type="InterPro" id="IPR036968">
    <property type="entry name" value="Enolpyruvate_Tfrase_sf"/>
</dbReference>
<feature type="binding site" evidence="7">
    <location>
        <position position="175"/>
    </location>
    <ligand>
        <name>3-phosphoshikimate</name>
        <dbReference type="ChEBI" id="CHEBI:145989"/>
    </ligand>
</feature>
<dbReference type="GO" id="GO:0008652">
    <property type="term" value="P:amino acid biosynthetic process"/>
    <property type="evidence" value="ECO:0007669"/>
    <property type="project" value="UniProtKB-KW"/>
</dbReference>
<dbReference type="SUPFAM" id="SSF55205">
    <property type="entry name" value="EPT/RTPC-like"/>
    <property type="match status" value="1"/>
</dbReference>
<reference evidence="9 10" key="1">
    <citation type="submission" date="2020-08" db="EMBL/GenBank/DDBJ databases">
        <title>The isolate Caproiciproducens sp. 7D4C2 produces n-caproate at mildly acidic conditions from hexoses: genome and rBOX comparison with related strains and chain-elongating bacteria.</title>
        <authorList>
            <person name="Esquivel-Elizondo S."/>
            <person name="Bagci C."/>
            <person name="Temovska M."/>
            <person name="Jeon B.S."/>
            <person name="Bessarab I."/>
            <person name="Williams R.B.H."/>
            <person name="Huson D.H."/>
            <person name="Angenent L.T."/>
        </authorList>
    </citation>
    <scope>NUCLEOTIDE SEQUENCE [LARGE SCALE GENOMIC DNA]</scope>
    <source>
        <strain evidence="9 10">7D4C2</strain>
    </source>
</reference>
<evidence type="ECO:0000256" key="7">
    <source>
        <dbReference type="HAMAP-Rule" id="MF_00210"/>
    </source>
</evidence>
<dbReference type="PANTHER" id="PTHR21090:SF5">
    <property type="entry name" value="PENTAFUNCTIONAL AROM POLYPEPTIDE"/>
    <property type="match status" value="1"/>
</dbReference>
<name>A0A7G8T6G8_9FIRM</name>
<dbReference type="EMBL" id="CP060286">
    <property type="protein sequence ID" value="QNK39209.1"/>
    <property type="molecule type" value="Genomic_DNA"/>
</dbReference>
<feature type="binding site" evidence="7">
    <location>
        <position position="147"/>
    </location>
    <ligand>
        <name>3-phosphoshikimate</name>
        <dbReference type="ChEBI" id="CHEBI:145989"/>
    </ligand>
</feature>
<dbReference type="AlphaFoldDB" id="A0A7G8T6G8"/>
<feature type="binding site" evidence="7">
    <location>
        <position position="288"/>
    </location>
    <ligand>
        <name>3-phosphoshikimate</name>
        <dbReference type="ChEBI" id="CHEBI:145989"/>
    </ligand>
</feature>
<dbReference type="InterPro" id="IPR001986">
    <property type="entry name" value="Enolpyruvate_Tfrase_dom"/>
</dbReference>
<feature type="binding site" evidence="7">
    <location>
        <position position="148"/>
    </location>
    <ligand>
        <name>3-phosphoshikimate</name>
        <dbReference type="ChEBI" id="CHEBI:145989"/>
    </ligand>
</feature>
<dbReference type="PANTHER" id="PTHR21090">
    <property type="entry name" value="AROM/DEHYDROQUINATE SYNTHASE"/>
    <property type="match status" value="1"/>
</dbReference>
<dbReference type="RefSeq" id="WP_187034190.1">
    <property type="nucleotide sequence ID" value="NZ_CP060286.1"/>
</dbReference>
<protein>
    <recommendedName>
        <fullName evidence="7">3-phosphoshikimate 1-carboxyvinyltransferase</fullName>
        <ecNumber evidence="7">2.5.1.19</ecNumber>
    </recommendedName>
    <alternativeName>
        <fullName evidence="7">5-enolpyruvylshikimate-3-phosphate synthase</fullName>
        <shortName evidence="7">EPSP synthase</shortName>
        <shortName evidence="7">EPSPS</shortName>
    </alternativeName>
</protein>
<dbReference type="PIRSF" id="PIRSF000505">
    <property type="entry name" value="EPSPS"/>
    <property type="match status" value="1"/>
</dbReference>
<feature type="binding site" evidence="7">
    <location>
        <position position="387"/>
    </location>
    <ligand>
        <name>phosphoenolpyruvate</name>
        <dbReference type="ChEBI" id="CHEBI:58702"/>
    </ligand>
</feature>
<dbReference type="Pfam" id="PF00275">
    <property type="entry name" value="EPSP_synthase"/>
    <property type="match status" value="1"/>
</dbReference>
<keyword evidence="5 7" id="KW-0057">Aromatic amino acid biosynthesis</keyword>
<comment type="subcellular location">
    <subcellularLocation>
        <location evidence="7">Cytoplasm</location>
    </subcellularLocation>
</comment>
<feature type="binding site" evidence="7">
    <location>
        <position position="361"/>
    </location>
    <ligand>
        <name>phosphoenolpyruvate</name>
        <dbReference type="ChEBI" id="CHEBI:58702"/>
    </ligand>
</feature>
<comment type="pathway">
    <text evidence="1 7">Metabolic intermediate biosynthesis; chorismate biosynthesis; chorismate from D-erythrose 4-phosphate and phosphoenolpyruvate: step 6/7.</text>
</comment>
<gene>
    <name evidence="7 9" type="primary">aroA</name>
    <name evidence="9" type="ORF">HCR03_10515</name>
</gene>
<comment type="similarity">
    <text evidence="2 7">Belongs to the EPSP synthase family.</text>
</comment>
<comment type="caution">
    <text evidence="7">Lacks conserved residue(s) required for the propagation of feature annotation.</text>
</comment>
<evidence type="ECO:0000256" key="1">
    <source>
        <dbReference type="ARBA" id="ARBA00004811"/>
    </source>
</evidence>
<dbReference type="InterPro" id="IPR006264">
    <property type="entry name" value="EPSP_synthase"/>
</dbReference>
<feature type="binding site" evidence="7">
    <location>
        <position position="149"/>
    </location>
    <ligand>
        <name>3-phosphoshikimate</name>
        <dbReference type="ChEBI" id="CHEBI:145989"/>
    </ligand>
</feature>
<feature type="binding site" evidence="7">
    <location>
        <position position="26"/>
    </location>
    <ligand>
        <name>3-phosphoshikimate</name>
        <dbReference type="ChEBI" id="CHEBI:145989"/>
    </ligand>
</feature>
<feature type="binding site" evidence="7">
    <location>
        <position position="77"/>
    </location>
    <ligand>
        <name>phosphoenolpyruvate</name>
        <dbReference type="ChEBI" id="CHEBI:58702"/>
    </ligand>
</feature>
<feature type="binding site" evidence="7">
    <location>
        <position position="315"/>
    </location>
    <ligand>
        <name>3-phosphoshikimate</name>
        <dbReference type="ChEBI" id="CHEBI:145989"/>
    </ligand>
</feature>
<feature type="binding site" evidence="7">
    <location>
        <position position="319"/>
    </location>
    <ligand>
        <name>phosphoenolpyruvate</name>
        <dbReference type="ChEBI" id="CHEBI:58702"/>
    </ligand>
</feature>
<dbReference type="GO" id="GO:0009423">
    <property type="term" value="P:chorismate biosynthetic process"/>
    <property type="evidence" value="ECO:0007669"/>
    <property type="project" value="UniProtKB-UniRule"/>
</dbReference>
<dbReference type="Proteomes" id="UP000515909">
    <property type="component" value="Chromosome"/>
</dbReference>
<sequence>MSLVRFAPAVLGGRVRVPVSKSAAHRAMICSFLAGVPDPLPTGEAVSEDLAATRSALAALNAAQRGEAARADCGESGSTLRFLIPVAAALGIPAVFTGRGRLPERPLGVYLKCLPPHGVTCESGGGLPLKISGGLKPGVFSLPGNVSSQFITGLMLALPLLGGDSEIVLTSPLESAGYAEMTVQILKEHGVGIFSSETGWKVPGNQKYLPCRCEIERDWSQAAFFLAAGALGGHVELDGLRPDSAQGDRAAEELFRRFGARLGWNGGILTAEPGELRGIEIDASQIPDLVPVLAAAAALAKGRTVIRNAGRLRLKESDRLAAMADGLSAVGAAVKQTADGLIIDGSPQLRGGTANGRNDHRVVMAMAIAALRADGNVTVTDAESIRKSYPDFFRDYNALGGKANDLG</sequence>
<feature type="binding site" evidence="7">
    <location>
        <position position="149"/>
    </location>
    <ligand>
        <name>phosphoenolpyruvate</name>
        <dbReference type="ChEBI" id="CHEBI:58702"/>
    </ligand>
</feature>
<accession>A0A7G8T6G8</accession>
<evidence type="ECO:0000259" key="8">
    <source>
        <dbReference type="Pfam" id="PF00275"/>
    </source>
</evidence>
<dbReference type="PROSITE" id="PS00885">
    <property type="entry name" value="EPSP_SYNTHASE_2"/>
    <property type="match status" value="1"/>
</dbReference>
<dbReference type="InterPro" id="IPR013792">
    <property type="entry name" value="RNA3'P_cycl/enolpyr_Trfase_a/b"/>
</dbReference>
<dbReference type="InterPro" id="IPR023193">
    <property type="entry name" value="EPSP_synthase_CS"/>
</dbReference>
<dbReference type="HAMAP" id="MF_00210">
    <property type="entry name" value="EPSP_synth"/>
    <property type="match status" value="1"/>
</dbReference>
<evidence type="ECO:0000256" key="3">
    <source>
        <dbReference type="ARBA" id="ARBA00022605"/>
    </source>
</evidence>
<keyword evidence="4 7" id="KW-0808">Transferase</keyword>
<dbReference type="GO" id="GO:0009073">
    <property type="term" value="P:aromatic amino acid family biosynthetic process"/>
    <property type="evidence" value="ECO:0007669"/>
    <property type="project" value="UniProtKB-KW"/>
</dbReference>
<evidence type="ECO:0000256" key="2">
    <source>
        <dbReference type="ARBA" id="ARBA00009948"/>
    </source>
</evidence>
<dbReference type="KEGG" id="cfem:HCR03_10515"/>
<feature type="binding site" evidence="7">
    <location>
        <position position="21"/>
    </location>
    <ligand>
        <name>3-phosphoshikimate</name>
        <dbReference type="ChEBI" id="CHEBI:145989"/>
    </ligand>
</feature>
<keyword evidence="7" id="KW-0963">Cytoplasm</keyword>
<evidence type="ECO:0000256" key="6">
    <source>
        <dbReference type="ARBA" id="ARBA00044633"/>
    </source>
</evidence>
<evidence type="ECO:0000256" key="4">
    <source>
        <dbReference type="ARBA" id="ARBA00022679"/>
    </source>
</evidence>
<dbReference type="UniPathway" id="UPA00053">
    <property type="reaction ID" value="UER00089"/>
</dbReference>